<reference evidence="4 5" key="1">
    <citation type="submission" date="2020-08" db="EMBL/GenBank/DDBJ databases">
        <authorList>
            <person name="Liu C."/>
            <person name="Sun Q."/>
        </authorList>
    </citation>
    <scope>NUCLEOTIDE SEQUENCE [LARGE SCALE GENOMIC DNA]</scope>
    <source>
        <strain evidence="4 5">N22</strain>
    </source>
</reference>
<accession>A0A842JGH7</accession>
<protein>
    <submittedName>
        <fullName evidence="4">TetR/AcrR family transcriptional regulator</fullName>
    </submittedName>
</protein>
<name>A0A842JGH7_9ACTN</name>
<dbReference type="GO" id="GO:0003700">
    <property type="term" value="F:DNA-binding transcription factor activity"/>
    <property type="evidence" value="ECO:0007669"/>
    <property type="project" value="TreeGrafter"/>
</dbReference>
<dbReference type="RefSeq" id="WP_185904828.1">
    <property type="nucleotide sequence ID" value="NZ_JACMSE010000003.1"/>
</dbReference>
<dbReference type="GO" id="GO:0000976">
    <property type="term" value="F:transcription cis-regulatory region binding"/>
    <property type="evidence" value="ECO:0007669"/>
    <property type="project" value="TreeGrafter"/>
</dbReference>
<dbReference type="Proteomes" id="UP000587396">
    <property type="component" value="Unassembled WGS sequence"/>
</dbReference>
<dbReference type="SUPFAM" id="SSF46689">
    <property type="entry name" value="Homeodomain-like"/>
    <property type="match status" value="1"/>
</dbReference>
<keyword evidence="1 2" id="KW-0238">DNA-binding</keyword>
<dbReference type="PANTHER" id="PTHR30055">
    <property type="entry name" value="HTH-TYPE TRANSCRIPTIONAL REGULATOR RUTR"/>
    <property type="match status" value="1"/>
</dbReference>
<evidence type="ECO:0000256" key="1">
    <source>
        <dbReference type="ARBA" id="ARBA00023125"/>
    </source>
</evidence>
<organism evidence="4 5">
    <name type="scientific">Gordonibacter massiliensis</name>
    <name type="common">ex Traore et al. 2017</name>
    <dbReference type="NCBI Taxonomy" id="1841863"/>
    <lineage>
        <taxon>Bacteria</taxon>
        <taxon>Bacillati</taxon>
        <taxon>Actinomycetota</taxon>
        <taxon>Coriobacteriia</taxon>
        <taxon>Eggerthellales</taxon>
        <taxon>Eggerthellaceae</taxon>
        <taxon>Gordonibacter</taxon>
    </lineage>
</organism>
<proteinExistence type="predicted"/>
<keyword evidence="5" id="KW-1185">Reference proteome</keyword>
<evidence type="ECO:0000313" key="5">
    <source>
        <dbReference type="Proteomes" id="UP000587396"/>
    </source>
</evidence>
<comment type="caution">
    <text evidence="4">The sequence shown here is derived from an EMBL/GenBank/DDBJ whole genome shotgun (WGS) entry which is preliminary data.</text>
</comment>
<evidence type="ECO:0000313" key="4">
    <source>
        <dbReference type="EMBL" id="MBC2888915.1"/>
    </source>
</evidence>
<evidence type="ECO:0000259" key="3">
    <source>
        <dbReference type="PROSITE" id="PS50977"/>
    </source>
</evidence>
<dbReference type="EMBL" id="JACMSE010000003">
    <property type="protein sequence ID" value="MBC2888915.1"/>
    <property type="molecule type" value="Genomic_DNA"/>
</dbReference>
<feature type="DNA-binding region" description="H-T-H motif" evidence="2">
    <location>
        <begin position="51"/>
        <end position="70"/>
    </location>
</feature>
<dbReference type="PROSITE" id="PS50977">
    <property type="entry name" value="HTH_TETR_2"/>
    <property type="match status" value="1"/>
</dbReference>
<dbReference type="InterPro" id="IPR050109">
    <property type="entry name" value="HTH-type_TetR-like_transc_reg"/>
</dbReference>
<feature type="domain" description="HTH tetR-type" evidence="3">
    <location>
        <begin position="28"/>
        <end position="88"/>
    </location>
</feature>
<gene>
    <name evidence="4" type="ORF">H7313_06075</name>
</gene>
<sequence length="225" mass="24908">MRLGTRQTRYAPISTECGAQGAERGRLEGVAGDIMLAARGLFETRGVRATTVKDVAAEAGVTRELVYYYFENKQAIIEAVLDDYVEDLVESVCVWNESRKFGDMAGSLRACVATFRRALYDAAGNPRPMIAVLEELGVRDSFDVRAVRETVDCINGRVVAEYAAYRQIEIDFVYEMFCVVIFGLVGLVKLNPDVSDETLMKVIEQTLRLDMEPLEPPGSDSANGE</sequence>
<dbReference type="PRINTS" id="PR00455">
    <property type="entry name" value="HTHTETR"/>
</dbReference>
<dbReference type="PANTHER" id="PTHR30055:SF235">
    <property type="entry name" value="TRANSCRIPTIONAL REGULATORY PROTEIN"/>
    <property type="match status" value="1"/>
</dbReference>
<dbReference type="AlphaFoldDB" id="A0A842JGH7"/>
<dbReference type="InterPro" id="IPR001647">
    <property type="entry name" value="HTH_TetR"/>
</dbReference>
<evidence type="ECO:0000256" key="2">
    <source>
        <dbReference type="PROSITE-ProRule" id="PRU00335"/>
    </source>
</evidence>
<dbReference type="InterPro" id="IPR009057">
    <property type="entry name" value="Homeodomain-like_sf"/>
</dbReference>
<dbReference type="Gene3D" id="1.10.357.10">
    <property type="entry name" value="Tetracycline Repressor, domain 2"/>
    <property type="match status" value="1"/>
</dbReference>
<dbReference type="Pfam" id="PF00440">
    <property type="entry name" value="TetR_N"/>
    <property type="match status" value="1"/>
</dbReference>